<dbReference type="InterPro" id="IPR008271">
    <property type="entry name" value="Ser/Thr_kinase_AS"/>
</dbReference>
<feature type="domain" description="Protein kinase" evidence="13">
    <location>
        <begin position="1520"/>
        <end position="1816"/>
    </location>
</feature>
<dbReference type="STRING" id="930991.A0A0D0DY52"/>
<sequence>MSVPSVGYNSQHKHEPPTLLNSEQKARKPIDDGSDSSPVQDSKFKLDHPSSNDSPNHQFRVHVSESASTDDLAQVEADQDFISRPGSATSSLDPYYFGAQTPSDSPALQLPEPTFLSTTPETCTPHEPLPPLTPARDPASIDRKGLVGVGELATPRWGKSVRRAEESHDNQDDNVLDVLQEEDSSEVMVPHVGNDGPDSPWTIEAVDGEFDNMDELEAEPVARTIRPRRSMPDESGGEEILYPRQPHGSDLLHPLDRITASSPSPEEPPSPLVPPLPTEQSLVSDVSAPSSPPSAFAPLTPLRKAKKRTSDEFETDQSGSLVAKRLGLSSTLKDRSVSISKDDKSSVRKHRSASSTASSRDRRLRESLSTSASAQPSSGVPQFLDSTLVPITNPARTDRERNVHSRQLSAGDSSSGPDPPPLVHPRRVHTTDFSHLPPSPSTTSIHQFLKHSGNATSSTAPLHIPSLSNKESSHSHSPNVAHSLLRGTQEGWSSMDDETLRKLDGLSGKTARARASVGSLNRPTSMSRPGTPGSTTGRTAVHWEGVGNESGKISRRGSIKEKERKDERQPTSGLGISGSSGELVAQEVNDARGYVVTSADEHPSSSGPEKTSKKHGSISARLSFTPKRGSASSTTYTTTPTSSRDSASLSTTTSATSVSGPSGSGRQSTGIGKGRRNSAGSDISSVYSGGDAAQFKDRAGSLAAGAEALEEGRVPPVPPLPKDLSNYRSPPQSSHGVAFPPSGVDDSDVDRMVSLEVPSTSKSSLHSHASANCGHCSAPETALAVTKTPSKKWSFSNALNIKLTSSPSISSMRDKDHSPSNSKTSSFPLSPRSMQSFGQQLRKSTSREHALSPPVAPHVSWSPVQPDAMASAASLASMSSIGSTRAPKSPAILSAKTPDCERGFPTSRPGTGSSGSNNTTALSAPQHAPLSPSSSMRRHQSKRLTPSSIPFFRRSSSQSMQIPPTNTISMSGSPTMPSAPVRIGQNRVKASTSPNKDSSRVLPATPASAQKKSSVLSLGLPSLLKSSSRRSLHGDKSDTGMGKDTPRQRDTEKEKSKQDSKNRSESRISVLMGRKRGKTLSSTDPKKANPAVTLPPMQMAALPATTAQRVANLKTNSNSLSTPTVAPSISRTASSSRVTSQTVSSMQKQSDTSLRTRNQLPTIAGSPSVGTTGYSASKDAKDGPPSVLLNSMSGLPKETPTKIPRISSRTSAAGSPGLTSGQNTLVSRRISLNVTAPSTDPSPTLGEAITNEFGVLENADMQGGKTTAEASSRRQSVRISPTSGSRVPRQVSGPPSAGGIPRKSNRDSVSFSALRKASTGSVASTASVAAQPSESSHVHHRFSALSPSKSLKLLSPKISLPTSRSSNSNNNASTSGAHRAHAGTPSSSRQSLSTPSPVPSTMDEEELLGDEEMLQYIRRQQAKKMATGATQEELDELLKFPEPIPPTPGLTPEEVLRGSQAQFLSAYEREEILNYPRVYTIGASSQKKQAHADIPTNNFGYDDDRGDYLVVNGDHLAYRYEVVDTLGKGSFGQVLNCRDHQTGESVAIKIIRNKKRFHHQALVEIKILDNLRKWDQEEKHHVIKMTEHFYFRNHLCIAMELLSINLYELIKANGFVGFTTTLIRRFTSQMIMSLCLMRHHRIVHCDLKPENVLLKHPAKSAIKVIDFGSSCFEHEKIYTYIQSRFYRSPEVILGMNYHMAIDMWSLGCILAELYTGFPIFPGENEQEQLSCIMEVLGPPDKDFINRSSRKRLFFDNNCAPRPVVNSKGRRRRPGTKSLAHVLRCQDEDFVDFIARCLVWDPERRMKPQAALQHNFLKASRRNKVTTPSSATAKAMLSSSSLSGISRSNKVTETPKKSQISAPTPLTARSSRTTITNGVTSTPFHSTSMSSTSRTYRSSQSHGLSSQYSNRTFGLAVSRPSSSDMPLEQELMSWLQATAAK</sequence>
<feature type="compositionally biased region" description="Low complexity" evidence="12">
    <location>
        <begin position="1128"/>
        <end position="1145"/>
    </location>
</feature>
<comment type="catalytic activity">
    <reaction evidence="10">
        <text>L-tyrosyl-[protein] + ATP = O-phospho-L-tyrosyl-[protein] + ADP + H(+)</text>
        <dbReference type="Rhea" id="RHEA:10596"/>
        <dbReference type="Rhea" id="RHEA-COMP:10136"/>
        <dbReference type="Rhea" id="RHEA-COMP:20101"/>
        <dbReference type="ChEBI" id="CHEBI:15378"/>
        <dbReference type="ChEBI" id="CHEBI:30616"/>
        <dbReference type="ChEBI" id="CHEBI:46858"/>
        <dbReference type="ChEBI" id="CHEBI:61978"/>
        <dbReference type="ChEBI" id="CHEBI:456216"/>
        <dbReference type="EC" id="2.7.12.1"/>
    </reaction>
</comment>
<feature type="compositionally biased region" description="Low complexity" evidence="12">
    <location>
        <begin position="572"/>
        <end position="581"/>
    </location>
</feature>
<feature type="compositionally biased region" description="Low complexity" evidence="12">
    <location>
        <begin position="630"/>
        <end position="661"/>
    </location>
</feature>
<evidence type="ECO:0000313" key="15">
    <source>
        <dbReference type="Proteomes" id="UP000054538"/>
    </source>
</evidence>
<evidence type="ECO:0000256" key="9">
    <source>
        <dbReference type="ARBA" id="ARBA00049308"/>
    </source>
</evidence>
<protein>
    <recommendedName>
        <fullName evidence="2">dual-specificity kinase</fullName>
        <ecNumber evidence="2">2.7.12.1</ecNumber>
    </recommendedName>
</protein>
<feature type="compositionally biased region" description="Polar residues" evidence="12">
    <location>
        <begin position="726"/>
        <end position="735"/>
    </location>
</feature>
<dbReference type="Gene3D" id="3.30.10.30">
    <property type="entry name" value="DYRK"/>
    <property type="match status" value="1"/>
</dbReference>
<feature type="compositionally biased region" description="Low complexity" evidence="12">
    <location>
        <begin position="367"/>
        <end position="378"/>
    </location>
</feature>
<reference evidence="14 15" key="1">
    <citation type="submission" date="2014-04" db="EMBL/GenBank/DDBJ databases">
        <authorList>
            <consortium name="DOE Joint Genome Institute"/>
            <person name="Kuo A."/>
            <person name="Kohler A."/>
            <person name="Jargeat P."/>
            <person name="Nagy L.G."/>
            <person name="Floudas D."/>
            <person name="Copeland A."/>
            <person name="Barry K.W."/>
            <person name="Cichocki N."/>
            <person name="Veneault-Fourrey C."/>
            <person name="LaButti K."/>
            <person name="Lindquist E.A."/>
            <person name="Lipzen A."/>
            <person name="Lundell T."/>
            <person name="Morin E."/>
            <person name="Murat C."/>
            <person name="Sun H."/>
            <person name="Tunlid A."/>
            <person name="Henrissat B."/>
            <person name="Grigoriev I.V."/>
            <person name="Hibbett D.S."/>
            <person name="Martin F."/>
            <person name="Nordberg H.P."/>
            <person name="Cantor M.N."/>
            <person name="Hua S.X."/>
        </authorList>
    </citation>
    <scope>NUCLEOTIDE SEQUENCE [LARGE SCALE GENOMIC DNA]</scope>
    <source>
        <strain evidence="14 15">Ve08.2h10</strain>
    </source>
</reference>
<feature type="region of interest" description="Disordered" evidence="12">
    <location>
        <begin position="1115"/>
        <end position="1223"/>
    </location>
</feature>
<feature type="region of interest" description="Disordered" evidence="12">
    <location>
        <begin position="503"/>
        <end position="689"/>
    </location>
</feature>
<dbReference type="EC" id="2.7.12.1" evidence="2"/>
<dbReference type="GO" id="GO:0005524">
    <property type="term" value="F:ATP binding"/>
    <property type="evidence" value="ECO:0007669"/>
    <property type="project" value="UniProtKB-UniRule"/>
</dbReference>
<name>A0A0D0DY52_9AGAM</name>
<dbReference type="EMBL" id="KN824829">
    <property type="protein sequence ID" value="KIL00634.1"/>
    <property type="molecule type" value="Genomic_DNA"/>
</dbReference>
<dbReference type="Gene3D" id="1.10.510.10">
    <property type="entry name" value="Transferase(Phosphotransferase) domain 1"/>
    <property type="match status" value="1"/>
</dbReference>
<feature type="region of interest" description="Disordered" evidence="12">
    <location>
        <begin position="704"/>
        <end position="751"/>
    </location>
</feature>
<dbReference type="PROSITE" id="PS00108">
    <property type="entry name" value="PROTEIN_KINASE_ST"/>
    <property type="match status" value="1"/>
</dbReference>
<dbReference type="GO" id="GO:0005737">
    <property type="term" value="C:cytoplasm"/>
    <property type="evidence" value="ECO:0007669"/>
    <property type="project" value="TreeGrafter"/>
</dbReference>
<dbReference type="PROSITE" id="PS00107">
    <property type="entry name" value="PROTEIN_KINASE_ATP"/>
    <property type="match status" value="1"/>
</dbReference>
<dbReference type="Gene3D" id="3.30.200.20">
    <property type="entry name" value="Phosphorylase Kinase, domain 1"/>
    <property type="match status" value="1"/>
</dbReference>
<accession>A0A0D0DY52</accession>
<keyword evidence="7 11" id="KW-0067">ATP-binding</keyword>
<dbReference type="GO" id="GO:0004712">
    <property type="term" value="F:protein serine/threonine/tyrosine kinase activity"/>
    <property type="evidence" value="ECO:0007669"/>
    <property type="project" value="UniProtKB-EC"/>
</dbReference>
<keyword evidence="15" id="KW-1185">Reference proteome</keyword>
<feature type="compositionally biased region" description="Low complexity" evidence="12">
    <location>
        <begin position="1011"/>
        <end position="1026"/>
    </location>
</feature>
<dbReference type="InterPro" id="IPR011009">
    <property type="entry name" value="Kinase-like_dom_sf"/>
</dbReference>
<feature type="compositionally biased region" description="Polar residues" evidence="12">
    <location>
        <begin position="678"/>
        <end position="687"/>
    </location>
</feature>
<evidence type="ECO:0000256" key="5">
    <source>
        <dbReference type="ARBA" id="ARBA00022741"/>
    </source>
</evidence>
<feature type="compositionally biased region" description="Polar residues" evidence="12">
    <location>
        <begin position="1264"/>
        <end position="1285"/>
    </location>
</feature>
<keyword evidence="3" id="KW-0723">Serine/threonine-protein kinase</keyword>
<evidence type="ECO:0000256" key="8">
    <source>
        <dbReference type="ARBA" id="ARBA00049003"/>
    </source>
</evidence>
<feature type="region of interest" description="Disordered" evidence="12">
    <location>
        <begin position="1358"/>
        <end position="1403"/>
    </location>
</feature>
<gene>
    <name evidence="14" type="ORF">PAXRUDRAFT_129338</name>
</gene>
<dbReference type="InterPro" id="IPR000719">
    <property type="entry name" value="Prot_kinase_dom"/>
</dbReference>
<feature type="region of interest" description="Disordered" evidence="12">
    <location>
        <begin position="1822"/>
        <end position="1905"/>
    </location>
</feature>
<organism evidence="14 15">
    <name type="scientific">Paxillus rubicundulus Ve08.2h10</name>
    <dbReference type="NCBI Taxonomy" id="930991"/>
    <lineage>
        <taxon>Eukaryota</taxon>
        <taxon>Fungi</taxon>
        <taxon>Dikarya</taxon>
        <taxon>Basidiomycota</taxon>
        <taxon>Agaricomycotina</taxon>
        <taxon>Agaricomycetes</taxon>
        <taxon>Agaricomycetidae</taxon>
        <taxon>Boletales</taxon>
        <taxon>Paxilineae</taxon>
        <taxon>Paxillaceae</taxon>
        <taxon>Paxillus</taxon>
    </lineage>
</organism>
<dbReference type="SUPFAM" id="SSF56112">
    <property type="entry name" value="Protein kinase-like (PK-like)"/>
    <property type="match status" value="1"/>
</dbReference>
<dbReference type="PROSITE" id="PS50011">
    <property type="entry name" value="PROTEIN_KINASE_DOM"/>
    <property type="match status" value="1"/>
</dbReference>
<feature type="compositionally biased region" description="Polar residues" evidence="12">
    <location>
        <begin position="960"/>
        <end position="976"/>
    </location>
</feature>
<dbReference type="FunFam" id="3.30.200.20:FF:000087">
    <property type="entry name" value="Dual specificity tyrosine-phosphorylation-regulated kinase 1A"/>
    <property type="match status" value="1"/>
</dbReference>
<evidence type="ECO:0000256" key="12">
    <source>
        <dbReference type="SAM" id="MobiDB-lite"/>
    </source>
</evidence>
<feature type="compositionally biased region" description="Low complexity" evidence="12">
    <location>
        <begin position="465"/>
        <end position="479"/>
    </location>
</feature>
<feature type="compositionally biased region" description="Low complexity" evidence="12">
    <location>
        <begin position="1385"/>
        <end position="1395"/>
    </location>
</feature>
<feature type="compositionally biased region" description="Basic and acidic residues" evidence="12">
    <location>
        <begin position="332"/>
        <end position="346"/>
    </location>
</feature>
<reference evidence="15" key="2">
    <citation type="submission" date="2015-01" db="EMBL/GenBank/DDBJ databases">
        <title>Evolutionary Origins and Diversification of the Mycorrhizal Mutualists.</title>
        <authorList>
            <consortium name="DOE Joint Genome Institute"/>
            <consortium name="Mycorrhizal Genomics Consortium"/>
            <person name="Kohler A."/>
            <person name="Kuo A."/>
            <person name="Nagy L.G."/>
            <person name="Floudas D."/>
            <person name="Copeland A."/>
            <person name="Barry K.W."/>
            <person name="Cichocki N."/>
            <person name="Veneault-Fourrey C."/>
            <person name="LaButti K."/>
            <person name="Lindquist E.A."/>
            <person name="Lipzen A."/>
            <person name="Lundell T."/>
            <person name="Morin E."/>
            <person name="Murat C."/>
            <person name="Riley R."/>
            <person name="Ohm R."/>
            <person name="Sun H."/>
            <person name="Tunlid A."/>
            <person name="Henrissat B."/>
            <person name="Grigoriev I.V."/>
            <person name="Hibbett D.S."/>
            <person name="Martin F."/>
        </authorList>
    </citation>
    <scope>NUCLEOTIDE SEQUENCE [LARGE SCALE GENOMIC DNA]</scope>
    <source>
        <strain evidence="15">Ve08.2h10</strain>
    </source>
</reference>
<dbReference type="Proteomes" id="UP000054538">
    <property type="component" value="Unassembled WGS sequence"/>
</dbReference>
<feature type="region of interest" description="Disordered" evidence="12">
    <location>
        <begin position="182"/>
        <end position="480"/>
    </location>
</feature>
<dbReference type="PANTHER" id="PTHR24058:SF22">
    <property type="entry name" value="DUAL SPECIFICITY TYROSINE-PHOSPHORYLATION-REGULATED KINASE 4"/>
    <property type="match status" value="1"/>
</dbReference>
<keyword evidence="4" id="KW-0808">Transferase</keyword>
<dbReference type="InterPro" id="IPR017441">
    <property type="entry name" value="Protein_kinase_ATP_BS"/>
</dbReference>
<evidence type="ECO:0000256" key="1">
    <source>
        <dbReference type="ARBA" id="ARBA00008867"/>
    </source>
</evidence>
<feature type="binding site" evidence="11">
    <location>
        <position position="1549"/>
    </location>
    <ligand>
        <name>ATP</name>
        <dbReference type="ChEBI" id="CHEBI:30616"/>
    </ligand>
</feature>
<evidence type="ECO:0000256" key="2">
    <source>
        <dbReference type="ARBA" id="ARBA00013203"/>
    </source>
</evidence>
<evidence type="ECO:0000256" key="11">
    <source>
        <dbReference type="PROSITE-ProRule" id="PRU10141"/>
    </source>
</evidence>
<comment type="catalytic activity">
    <reaction evidence="8">
        <text>L-seryl-[protein] + ATP = O-phospho-L-seryl-[protein] + ADP + H(+)</text>
        <dbReference type="Rhea" id="RHEA:17989"/>
        <dbReference type="Rhea" id="RHEA-COMP:9863"/>
        <dbReference type="Rhea" id="RHEA-COMP:11604"/>
        <dbReference type="ChEBI" id="CHEBI:15378"/>
        <dbReference type="ChEBI" id="CHEBI:29999"/>
        <dbReference type="ChEBI" id="CHEBI:30616"/>
        <dbReference type="ChEBI" id="CHEBI:83421"/>
        <dbReference type="ChEBI" id="CHEBI:456216"/>
        <dbReference type="EC" id="2.7.12.1"/>
    </reaction>
</comment>
<feature type="compositionally biased region" description="Polar residues" evidence="12">
    <location>
        <begin position="1146"/>
        <end position="1161"/>
    </location>
</feature>
<feature type="compositionally biased region" description="Acidic residues" evidence="12">
    <location>
        <begin position="206"/>
        <end position="218"/>
    </location>
</feature>
<comment type="catalytic activity">
    <reaction evidence="9">
        <text>L-threonyl-[protein] + ATP = O-phospho-L-threonyl-[protein] + ADP + H(+)</text>
        <dbReference type="Rhea" id="RHEA:46608"/>
        <dbReference type="Rhea" id="RHEA-COMP:11060"/>
        <dbReference type="Rhea" id="RHEA-COMP:11605"/>
        <dbReference type="ChEBI" id="CHEBI:15378"/>
        <dbReference type="ChEBI" id="CHEBI:30013"/>
        <dbReference type="ChEBI" id="CHEBI:30616"/>
        <dbReference type="ChEBI" id="CHEBI:61977"/>
        <dbReference type="ChEBI" id="CHEBI:456216"/>
        <dbReference type="EC" id="2.7.12.1"/>
    </reaction>
</comment>
<dbReference type="InParanoid" id="A0A0D0DY52"/>
<dbReference type="HOGENOM" id="CLU_000288_122_0_1"/>
<feature type="compositionally biased region" description="Low complexity" evidence="12">
    <location>
        <begin position="1358"/>
        <end position="1375"/>
    </location>
</feature>
<feature type="compositionally biased region" description="Pro residues" evidence="12">
    <location>
        <begin position="265"/>
        <end position="277"/>
    </location>
</feature>
<evidence type="ECO:0000256" key="10">
    <source>
        <dbReference type="ARBA" id="ARBA00051680"/>
    </source>
</evidence>
<keyword evidence="6" id="KW-0418">Kinase</keyword>
<feature type="compositionally biased region" description="Polar residues" evidence="12">
    <location>
        <begin position="1115"/>
        <end position="1127"/>
    </location>
</feature>
<feature type="compositionally biased region" description="Low complexity" evidence="12">
    <location>
        <begin position="1317"/>
        <end position="1330"/>
    </location>
</feature>
<feature type="compositionally biased region" description="Low complexity" evidence="12">
    <location>
        <begin position="903"/>
        <end position="920"/>
    </location>
</feature>
<dbReference type="Pfam" id="PF00069">
    <property type="entry name" value="Pkinase"/>
    <property type="match status" value="1"/>
</dbReference>
<feature type="compositionally biased region" description="Polar residues" evidence="12">
    <location>
        <begin position="1848"/>
        <end position="1878"/>
    </location>
</feature>
<comment type="similarity">
    <text evidence="1">Belongs to the protein kinase superfamily. CMGC Ser/Thr protein kinase family. MNB/DYRK subfamily.</text>
</comment>
<evidence type="ECO:0000256" key="4">
    <source>
        <dbReference type="ARBA" id="ARBA00022679"/>
    </source>
</evidence>
<dbReference type="GO" id="GO:0004674">
    <property type="term" value="F:protein serine/threonine kinase activity"/>
    <property type="evidence" value="ECO:0007669"/>
    <property type="project" value="UniProtKB-KW"/>
</dbReference>
<evidence type="ECO:0000256" key="7">
    <source>
        <dbReference type="ARBA" id="ARBA00022840"/>
    </source>
</evidence>
<feature type="compositionally biased region" description="Polar residues" evidence="12">
    <location>
        <begin position="819"/>
        <end position="843"/>
    </location>
</feature>
<feature type="compositionally biased region" description="Low complexity" evidence="12">
    <location>
        <begin position="1879"/>
        <end position="1905"/>
    </location>
</feature>
<evidence type="ECO:0000259" key="13">
    <source>
        <dbReference type="PROSITE" id="PS50011"/>
    </source>
</evidence>
<dbReference type="SMART" id="SM00220">
    <property type="entry name" value="S_TKc"/>
    <property type="match status" value="1"/>
</dbReference>
<proteinExistence type="inferred from homology"/>
<dbReference type="InterPro" id="IPR050494">
    <property type="entry name" value="Ser_Thr_dual-spec_kinase"/>
</dbReference>
<dbReference type="PANTHER" id="PTHR24058">
    <property type="entry name" value="DUAL SPECIFICITY PROTEIN KINASE"/>
    <property type="match status" value="1"/>
</dbReference>
<dbReference type="InterPro" id="IPR042521">
    <property type="entry name" value="DYRK"/>
</dbReference>
<feature type="region of interest" description="Disordered" evidence="12">
    <location>
        <begin position="1262"/>
        <end position="1346"/>
    </location>
</feature>
<dbReference type="OrthoDB" id="9332038at2759"/>
<feature type="compositionally biased region" description="Basic and acidic residues" evidence="12">
    <location>
        <begin position="558"/>
        <end position="569"/>
    </location>
</feature>
<feature type="compositionally biased region" description="Polar residues" evidence="12">
    <location>
        <begin position="1207"/>
        <end position="1223"/>
    </location>
</feature>
<feature type="compositionally biased region" description="Low complexity" evidence="12">
    <location>
        <begin position="946"/>
        <end position="959"/>
    </location>
</feature>
<evidence type="ECO:0000256" key="6">
    <source>
        <dbReference type="ARBA" id="ARBA00022777"/>
    </source>
</evidence>
<dbReference type="GO" id="GO:0005856">
    <property type="term" value="C:cytoskeleton"/>
    <property type="evidence" value="ECO:0007669"/>
    <property type="project" value="TreeGrafter"/>
</dbReference>
<feature type="compositionally biased region" description="Low complexity" evidence="12">
    <location>
        <begin position="1828"/>
        <end position="1847"/>
    </location>
</feature>
<evidence type="ECO:0000313" key="14">
    <source>
        <dbReference type="EMBL" id="KIL00634.1"/>
    </source>
</evidence>
<feature type="compositionally biased region" description="Low complexity" evidence="12">
    <location>
        <begin position="523"/>
        <end position="539"/>
    </location>
</feature>
<feature type="region of interest" description="Disordered" evidence="12">
    <location>
        <begin position="805"/>
        <end position="862"/>
    </location>
</feature>
<feature type="compositionally biased region" description="Low complexity" evidence="12">
    <location>
        <begin position="281"/>
        <end position="302"/>
    </location>
</feature>
<keyword evidence="5 11" id="KW-0547">Nucleotide-binding</keyword>
<feature type="compositionally biased region" description="Basic and acidic residues" evidence="12">
    <location>
        <begin position="1044"/>
        <end position="1066"/>
    </location>
</feature>
<feature type="region of interest" description="Disordered" evidence="12">
    <location>
        <begin position="877"/>
        <end position="1092"/>
    </location>
</feature>
<feature type="region of interest" description="Disordered" evidence="12">
    <location>
        <begin position="1"/>
        <end position="142"/>
    </location>
</feature>
<dbReference type="CDD" id="cd14210">
    <property type="entry name" value="PKc_DYRK"/>
    <property type="match status" value="1"/>
</dbReference>
<evidence type="ECO:0000256" key="3">
    <source>
        <dbReference type="ARBA" id="ARBA00022527"/>
    </source>
</evidence>